<reference evidence="2 3" key="1">
    <citation type="submission" date="2018-12" db="EMBL/GenBank/DDBJ databases">
        <authorList>
            <consortium name="Pathogen Informatics"/>
        </authorList>
    </citation>
    <scope>NUCLEOTIDE SEQUENCE [LARGE SCALE GENOMIC DNA]</scope>
    <source>
        <strain evidence="2 3">NCTC8529</strain>
    </source>
</reference>
<dbReference type="EMBL" id="LR134310">
    <property type="protein sequence ID" value="VEE90948.1"/>
    <property type="molecule type" value="Genomic_DNA"/>
</dbReference>
<dbReference type="AlphaFoldDB" id="A0AAX3FIH5"/>
<accession>A0AAX3FIH5</accession>
<sequence>MSKNNDTMELDTIEVTGKLDDSDKYSREKSDDNNHHDYTPSSVWSLNKKLTEQAAERIDKVYSGFPTGKGFYIVIHEYKDTIIGHTNIEFVHNAKRDGWFGANTEKIELGNITGGIFPEYMDSQSRIRYKPNKHSYQVIEVSKESYSKALIEAQKMHENTNAKKEDYDIIGKAHNCVDFSIDILKKADIKNSEKIVANFMQGKTLASGYAEVVSLITNGIPENIAYEKVFSNNEFQDFKNMKYDDIPRIIGKYSNSTGFNSILFNKGDSNDTYEINTNKNIIISDSGGNDTLNIHQDFSKLLFRKSGNDLKIIDTTSSNALLVQNWFNLKTEMVATKRWKGGLKRRFVTVNEMQTVPDNSHKIEKIVANGKYSLSYDKVDKLIEAMAIFKDDGSFAIPEYVRHAFIRMPNPEISKNLTYIQDSWEEIK</sequence>
<dbReference type="RefSeq" id="WP_039198250.1">
    <property type="nucleotide sequence ID" value="NZ_LR134310.1"/>
</dbReference>
<evidence type="ECO:0000313" key="3">
    <source>
        <dbReference type="Proteomes" id="UP000268529"/>
    </source>
</evidence>
<name>A0AAX3FIH5_ACTEU</name>
<gene>
    <name evidence="2" type="ORF">NCTC8529_01082</name>
</gene>
<feature type="compositionally biased region" description="Basic and acidic residues" evidence="1">
    <location>
        <begin position="17"/>
        <end position="38"/>
    </location>
</feature>
<proteinExistence type="predicted"/>
<protein>
    <submittedName>
        <fullName evidence="2">Uncharacterized protein</fullName>
    </submittedName>
</protein>
<dbReference type="GeneID" id="92743696"/>
<organism evidence="2 3">
    <name type="scientific">Actinobacillus equuli</name>
    <dbReference type="NCBI Taxonomy" id="718"/>
    <lineage>
        <taxon>Bacteria</taxon>
        <taxon>Pseudomonadati</taxon>
        <taxon>Pseudomonadota</taxon>
        <taxon>Gammaproteobacteria</taxon>
        <taxon>Pasteurellales</taxon>
        <taxon>Pasteurellaceae</taxon>
        <taxon>Actinobacillus</taxon>
    </lineage>
</organism>
<dbReference type="Proteomes" id="UP000268529">
    <property type="component" value="Chromosome"/>
</dbReference>
<evidence type="ECO:0000313" key="2">
    <source>
        <dbReference type="EMBL" id="VEE90948.1"/>
    </source>
</evidence>
<feature type="region of interest" description="Disordered" evidence="1">
    <location>
        <begin position="1"/>
        <end position="40"/>
    </location>
</feature>
<evidence type="ECO:0000256" key="1">
    <source>
        <dbReference type="SAM" id="MobiDB-lite"/>
    </source>
</evidence>